<protein>
    <submittedName>
        <fullName evidence="1">Uncharacterized protein</fullName>
    </submittedName>
</protein>
<dbReference type="EMBL" id="JAYJLD010000013">
    <property type="protein sequence ID" value="MEB3102132.1"/>
    <property type="molecule type" value="Genomic_DNA"/>
</dbReference>
<dbReference type="SUPFAM" id="SSF52499">
    <property type="entry name" value="Isochorismatase-like hydrolases"/>
    <property type="match status" value="1"/>
</dbReference>
<dbReference type="Gene3D" id="3.40.50.850">
    <property type="entry name" value="Isochorismatase-like"/>
    <property type="match status" value="1"/>
</dbReference>
<evidence type="ECO:0000313" key="2">
    <source>
        <dbReference type="Proteomes" id="UP001310386"/>
    </source>
</evidence>
<dbReference type="InterPro" id="IPR036380">
    <property type="entry name" value="Isochorismatase-like_sf"/>
</dbReference>
<sequence>MSDAAGGFDEASHQATLATIGSVFGRVMETEELLLHIEGK</sequence>
<evidence type="ECO:0000313" key="1">
    <source>
        <dbReference type="EMBL" id="MEB3102132.1"/>
    </source>
</evidence>
<gene>
    <name evidence="1" type="ORF">VF724_10705</name>
</gene>
<reference evidence="1" key="1">
    <citation type="submission" date="2023-12" db="EMBL/GenBank/DDBJ databases">
        <title>Fervidustalea candida gen. nov., sp. nov., a novel member of the family Paenibacillaceae isolated from a geothermal area.</title>
        <authorList>
            <person name="Li W.-J."/>
            <person name="Jiao J.-Y."/>
            <person name="Chen Y."/>
        </authorList>
    </citation>
    <scope>NUCLEOTIDE SEQUENCE</scope>
    <source>
        <strain evidence="1">SYSU GA230002</strain>
    </source>
</reference>
<organism evidence="1 2">
    <name type="scientific">Ferviditalea candida</name>
    <dbReference type="NCBI Taxonomy" id="3108399"/>
    <lineage>
        <taxon>Bacteria</taxon>
        <taxon>Bacillati</taxon>
        <taxon>Bacillota</taxon>
        <taxon>Bacilli</taxon>
        <taxon>Bacillales</taxon>
        <taxon>Paenibacillaceae</taxon>
        <taxon>Ferviditalea</taxon>
    </lineage>
</organism>
<keyword evidence="2" id="KW-1185">Reference proteome</keyword>
<dbReference type="RefSeq" id="WP_371754248.1">
    <property type="nucleotide sequence ID" value="NZ_JAYJLD010000013.1"/>
</dbReference>
<comment type="caution">
    <text evidence="1">The sequence shown here is derived from an EMBL/GenBank/DDBJ whole genome shotgun (WGS) entry which is preliminary data.</text>
</comment>
<proteinExistence type="predicted"/>
<accession>A0ABU5ZHZ7</accession>
<dbReference type="Proteomes" id="UP001310386">
    <property type="component" value="Unassembled WGS sequence"/>
</dbReference>
<name>A0ABU5ZHZ7_9BACL</name>